<dbReference type="OrthoDB" id="413313at2759"/>
<dbReference type="PANTHER" id="PTHR10974">
    <property type="entry name" value="FI08016P-RELATED"/>
    <property type="match status" value="1"/>
</dbReference>
<sequence>MVTRFRIRQLVVIATVVVSLIFIFNAYSVNEAGEEAIHSPNFHEKELDVRIPSGMEKKQKLGGMKKPLTFDFKIVVTGQDSDRKNQGREKSARNAASSIRDHECQIPKLDINGAEVKSFFFKTKPLQCDKNPANWVYIDDNGHVQYIEGRKNAECLGSYVTRKNDNENSNQAFDSLPSGKPLASDFAVVHCRQGMESWRGILMSVVRKDESQLLSNNASPAPDSSGLNVFFLGFDSLSHMSFRRKMPKTVEVLEKSLGAVVLNGYNIVGDGTPQAFIPILTASTEEELPLTRKRFGNANYVDDVYPFIWNNFSSAGYVTLYGEDAFAIGTFTYRLKGFRNQPTDHYTRPIFKEYEKQGGLCLGSEPLHKSWFRYTREFMRVYKDKPRFLMMHQSLLSHDDINLVEVEDADVAQLLNSMHQNGELDNTMVIVMADHGHRFAKLRETHQGQLEERLPFFSIALPKVFRDTEHGKLMYENLQKNKDRLSTPFDIHATLMDLLHLPEDLTTIQDAKTRSLSLFRPIPAARTCAQAGVEPHWCTCLNWQDALTTPSDQALAKQLALGAVEAINRQLKNVLHLCAELSLKELIEAKKLVPNEGVLKYKNVKDKDGFVPDLSGNTQAAFAHYQIKLRTQPGKAIYEITLFYDFKLKEMHIDLGAISHPNKFGDDPHCIIDQNYFLATFCVCHDRV</sequence>
<organism evidence="1 2">
    <name type="scientific">Haemonchus contortus</name>
    <name type="common">Barber pole worm</name>
    <dbReference type="NCBI Taxonomy" id="6289"/>
    <lineage>
        <taxon>Eukaryota</taxon>
        <taxon>Metazoa</taxon>
        <taxon>Ecdysozoa</taxon>
        <taxon>Nematoda</taxon>
        <taxon>Chromadorea</taxon>
        <taxon>Rhabditida</taxon>
        <taxon>Rhabditina</taxon>
        <taxon>Rhabditomorpha</taxon>
        <taxon>Strongyloidea</taxon>
        <taxon>Trichostrongylidae</taxon>
        <taxon>Haemonchus</taxon>
    </lineage>
</organism>
<dbReference type="WBParaSite" id="HCON_00118940-00001">
    <property type="protein sequence ID" value="HCON_00118940-00001"/>
    <property type="gene ID" value="HCON_00118940"/>
</dbReference>
<protein>
    <submittedName>
        <fullName evidence="2">DUF229 domain containing protein</fullName>
    </submittedName>
</protein>
<dbReference type="GO" id="GO:0005615">
    <property type="term" value="C:extracellular space"/>
    <property type="evidence" value="ECO:0007669"/>
    <property type="project" value="TreeGrafter"/>
</dbReference>
<evidence type="ECO:0000313" key="2">
    <source>
        <dbReference type="WBParaSite" id="HCON_00118940-00001"/>
    </source>
</evidence>
<name>A0A7I4YMJ4_HAECO</name>
<dbReference type="InterPro" id="IPR017850">
    <property type="entry name" value="Alkaline_phosphatase_core_sf"/>
</dbReference>
<evidence type="ECO:0000313" key="1">
    <source>
        <dbReference type="Proteomes" id="UP000025227"/>
    </source>
</evidence>
<dbReference type="SUPFAM" id="SSF53649">
    <property type="entry name" value="Alkaline phosphatase-like"/>
    <property type="match status" value="1"/>
</dbReference>
<dbReference type="Pfam" id="PF02995">
    <property type="entry name" value="DUF229"/>
    <property type="match status" value="1"/>
</dbReference>
<dbReference type="Proteomes" id="UP000025227">
    <property type="component" value="Unplaced"/>
</dbReference>
<keyword evidence="1" id="KW-1185">Reference proteome</keyword>
<dbReference type="PANTHER" id="PTHR10974:SF1">
    <property type="entry name" value="FI08016P-RELATED"/>
    <property type="match status" value="1"/>
</dbReference>
<dbReference type="AlphaFoldDB" id="A0A7I4YMJ4"/>
<dbReference type="InterPro" id="IPR004245">
    <property type="entry name" value="DUF229"/>
</dbReference>
<accession>A0A7I4YMJ4</accession>
<dbReference type="FunFam" id="3.40.720.10:FF:000017">
    <property type="entry name" value="Predicted protein"/>
    <property type="match status" value="1"/>
</dbReference>
<dbReference type="OMA" id="YKVRFGR"/>
<dbReference type="Gene3D" id="3.40.720.10">
    <property type="entry name" value="Alkaline Phosphatase, subunit A"/>
    <property type="match status" value="1"/>
</dbReference>
<proteinExistence type="predicted"/>
<dbReference type="CDD" id="cd16021">
    <property type="entry name" value="ALP_like"/>
    <property type="match status" value="1"/>
</dbReference>
<reference evidence="2" key="1">
    <citation type="submission" date="2020-12" db="UniProtKB">
        <authorList>
            <consortium name="WormBaseParasite"/>
        </authorList>
    </citation>
    <scope>IDENTIFICATION</scope>
    <source>
        <strain evidence="2">MHco3</strain>
    </source>
</reference>